<gene>
    <name evidence="2" type="ORF">PLEPLA_LOCUS23586</name>
</gene>
<name>A0A9N7USK2_PLEPL</name>
<keyword evidence="3" id="KW-1185">Reference proteome</keyword>
<evidence type="ECO:0000256" key="1">
    <source>
        <dbReference type="SAM" id="MobiDB-lite"/>
    </source>
</evidence>
<dbReference type="AlphaFoldDB" id="A0A9N7USK2"/>
<sequence>MEGWRGYGEGGEGMQERGSVSYLCLVPFKARLCLQASLRLRGLPPCGRIPDRTQTHTQLWPRACAPPTRSQQASKGPFKLEGRNPSSYPKTSNQQVRLFLSPVVSLSPILSLALSLRGDRDNAVSQ</sequence>
<feature type="compositionally biased region" description="Polar residues" evidence="1">
    <location>
        <begin position="84"/>
        <end position="93"/>
    </location>
</feature>
<organism evidence="2 3">
    <name type="scientific">Pleuronectes platessa</name>
    <name type="common">European plaice</name>
    <dbReference type="NCBI Taxonomy" id="8262"/>
    <lineage>
        <taxon>Eukaryota</taxon>
        <taxon>Metazoa</taxon>
        <taxon>Chordata</taxon>
        <taxon>Craniata</taxon>
        <taxon>Vertebrata</taxon>
        <taxon>Euteleostomi</taxon>
        <taxon>Actinopterygii</taxon>
        <taxon>Neopterygii</taxon>
        <taxon>Teleostei</taxon>
        <taxon>Neoteleostei</taxon>
        <taxon>Acanthomorphata</taxon>
        <taxon>Carangaria</taxon>
        <taxon>Pleuronectiformes</taxon>
        <taxon>Pleuronectoidei</taxon>
        <taxon>Pleuronectidae</taxon>
        <taxon>Pleuronectes</taxon>
    </lineage>
</organism>
<protein>
    <submittedName>
        <fullName evidence="2">Uncharacterized protein</fullName>
    </submittedName>
</protein>
<accession>A0A9N7USK2</accession>
<dbReference type="Proteomes" id="UP001153269">
    <property type="component" value="Unassembled WGS sequence"/>
</dbReference>
<dbReference type="EMBL" id="CADEAL010001779">
    <property type="protein sequence ID" value="CAB1435516.1"/>
    <property type="molecule type" value="Genomic_DNA"/>
</dbReference>
<reference evidence="2" key="1">
    <citation type="submission" date="2020-03" db="EMBL/GenBank/DDBJ databases">
        <authorList>
            <person name="Weist P."/>
        </authorList>
    </citation>
    <scope>NUCLEOTIDE SEQUENCE</scope>
</reference>
<feature type="region of interest" description="Disordered" evidence="1">
    <location>
        <begin position="57"/>
        <end position="93"/>
    </location>
</feature>
<comment type="caution">
    <text evidence="2">The sequence shown here is derived from an EMBL/GenBank/DDBJ whole genome shotgun (WGS) entry which is preliminary data.</text>
</comment>
<evidence type="ECO:0000313" key="2">
    <source>
        <dbReference type="EMBL" id="CAB1435516.1"/>
    </source>
</evidence>
<proteinExistence type="predicted"/>
<evidence type="ECO:0000313" key="3">
    <source>
        <dbReference type="Proteomes" id="UP001153269"/>
    </source>
</evidence>